<protein>
    <recommendedName>
        <fullName evidence="2">DUF5709 domain-containing protein</fullName>
    </recommendedName>
</protein>
<gene>
    <name evidence="3" type="ORF">FHR36_004293</name>
</gene>
<name>A0ABT1J134_9ACTN</name>
<sequence length="153" mass="15860">MSDEGLLGDQVYQPDGSQDVQDDIGPLEPEDTLDDRGLESALDEGYAPPERPLAVGRHGETANEQRSRESLERRLAAELPDVVGADGDGIGDVSGTDGEPLDAEAGDRRTGRLVVPVGALSDTIAEDVGISGGAASAEEAAIHTTDDPEAIID</sequence>
<evidence type="ECO:0000313" key="4">
    <source>
        <dbReference type="Proteomes" id="UP001206483"/>
    </source>
</evidence>
<reference evidence="3 4" key="1">
    <citation type="submission" date="2022-06" db="EMBL/GenBank/DDBJ databases">
        <title>Sequencing the genomes of 1000 actinobacteria strains.</title>
        <authorList>
            <person name="Klenk H.-P."/>
        </authorList>
    </citation>
    <scope>NUCLEOTIDE SEQUENCE [LARGE SCALE GENOMIC DNA]</scope>
    <source>
        <strain evidence="3 4">DSM 41656</strain>
    </source>
</reference>
<proteinExistence type="predicted"/>
<dbReference type="InterPro" id="IPR043763">
    <property type="entry name" value="DUF5709"/>
</dbReference>
<feature type="compositionally biased region" description="Basic and acidic residues" evidence="1">
    <location>
        <begin position="57"/>
        <end position="76"/>
    </location>
</feature>
<dbReference type="RefSeq" id="WP_253799768.1">
    <property type="nucleotide sequence ID" value="NZ_BAAAUB010000023.1"/>
</dbReference>
<comment type="caution">
    <text evidence="3">The sequence shown here is derived from an EMBL/GenBank/DDBJ whole genome shotgun (WGS) entry which is preliminary data.</text>
</comment>
<evidence type="ECO:0000313" key="3">
    <source>
        <dbReference type="EMBL" id="MCP2311130.1"/>
    </source>
</evidence>
<evidence type="ECO:0000259" key="2">
    <source>
        <dbReference type="Pfam" id="PF18970"/>
    </source>
</evidence>
<dbReference type="Pfam" id="PF18970">
    <property type="entry name" value="DUF5709"/>
    <property type="match status" value="1"/>
</dbReference>
<keyword evidence="4" id="KW-1185">Reference proteome</keyword>
<organism evidence="3 4">
    <name type="scientific">Kitasatospora paracochleata</name>
    <dbReference type="NCBI Taxonomy" id="58354"/>
    <lineage>
        <taxon>Bacteria</taxon>
        <taxon>Bacillati</taxon>
        <taxon>Actinomycetota</taxon>
        <taxon>Actinomycetes</taxon>
        <taxon>Kitasatosporales</taxon>
        <taxon>Streptomycetaceae</taxon>
        <taxon>Kitasatospora</taxon>
    </lineage>
</organism>
<dbReference type="EMBL" id="JAMZDX010000004">
    <property type="protein sequence ID" value="MCP2311130.1"/>
    <property type="molecule type" value="Genomic_DNA"/>
</dbReference>
<accession>A0ABT1J134</accession>
<feature type="region of interest" description="Disordered" evidence="1">
    <location>
        <begin position="1"/>
        <end position="111"/>
    </location>
</feature>
<feature type="domain" description="DUF5709" evidence="2">
    <location>
        <begin position="104"/>
        <end position="147"/>
    </location>
</feature>
<evidence type="ECO:0000256" key="1">
    <source>
        <dbReference type="SAM" id="MobiDB-lite"/>
    </source>
</evidence>
<dbReference type="Proteomes" id="UP001206483">
    <property type="component" value="Unassembled WGS sequence"/>
</dbReference>